<protein>
    <recommendedName>
        <fullName evidence="1">Serine aminopeptidase S33 domain-containing protein</fullName>
    </recommendedName>
</protein>
<accession>A0AAD7XGL7</accession>
<reference evidence="2" key="1">
    <citation type="submission" date="2023-01" db="EMBL/GenBank/DDBJ databases">
        <title>Metagenome sequencing of chrysophaentin producing Chrysophaeum taylorii.</title>
        <authorList>
            <person name="Davison J."/>
            <person name="Bewley C."/>
        </authorList>
    </citation>
    <scope>NUCLEOTIDE SEQUENCE</scope>
    <source>
        <strain evidence="2">NIES-1699</strain>
    </source>
</reference>
<dbReference type="Pfam" id="PF12146">
    <property type="entry name" value="Hydrolase_4"/>
    <property type="match status" value="1"/>
</dbReference>
<organism evidence="2 3">
    <name type="scientific">Chrysophaeum taylorii</name>
    <dbReference type="NCBI Taxonomy" id="2483200"/>
    <lineage>
        <taxon>Eukaryota</taxon>
        <taxon>Sar</taxon>
        <taxon>Stramenopiles</taxon>
        <taxon>Ochrophyta</taxon>
        <taxon>Pelagophyceae</taxon>
        <taxon>Pelagomonadales</taxon>
        <taxon>Pelagomonadaceae</taxon>
        <taxon>Chrysophaeum</taxon>
    </lineage>
</organism>
<dbReference type="SUPFAM" id="SSF53474">
    <property type="entry name" value="alpha/beta-Hydrolases"/>
    <property type="match status" value="1"/>
</dbReference>
<evidence type="ECO:0000259" key="1">
    <source>
        <dbReference type="Pfam" id="PF12146"/>
    </source>
</evidence>
<comment type="caution">
    <text evidence="2">The sequence shown here is derived from an EMBL/GenBank/DDBJ whole genome shotgun (WGS) entry which is preliminary data.</text>
</comment>
<keyword evidence="3" id="KW-1185">Reference proteome</keyword>
<dbReference type="EMBL" id="JAQMWT010000484">
    <property type="protein sequence ID" value="KAJ8600672.1"/>
    <property type="molecule type" value="Genomic_DNA"/>
</dbReference>
<dbReference type="InterPro" id="IPR029058">
    <property type="entry name" value="AB_hydrolase_fold"/>
</dbReference>
<dbReference type="PRINTS" id="PR00111">
    <property type="entry name" value="ABHYDROLASE"/>
</dbReference>
<dbReference type="Proteomes" id="UP001230188">
    <property type="component" value="Unassembled WGS sequence"/>
</dbReference>
<name>A0AAD7XGL7_9STRA</name>
<dbReference type="InterPro" id="IPR000073">
    <property type="entry name" value="AB_hydrolase_1"/>
</dbReference>
<dbReference type="PANTHER" id="PTHR11614">
    <property type="entry name" value="PHOSPHOLIPASE-RELATED"/>
    <property type="match status" value="1"/>
</dbReference>
<sequence length="280" mass="30675">MALYRSTVIGDMVGHVWEPSSPIKGVVVIYHGYAAHGRYGTILFAAEMLGKNGYAVVSCDFHGFGKSPGTPGYIELETIVQDAVDLTTFAHETFPGLPVFAMGSSMGGNFALRVTFQLPYVRGAVLLGPMIQVQNPPPWWQLPVLRFLAATPGIRSIGLLRPSGLASDKQYRDPERRRICDDDPLGFHDPMCLATGKALLDAALDLEQRLDTISVPFLVIHGDADEIVPLEGSKLLIEKAASTDKTLSVYPDMLHSPLCEFPEVRDKVEAEILAWLDARR</sequence>
<feature type="domain" description="Serine aminopeptidase S33" evidence="1">
    <location>
        <begin position="22"/>
        <end position="260"/>
    </location>
</feature>
<evidence type="ECO:0000313" key="2">
    <source>
        <dbReference type="EMBL" id="KAJ8600672.1"/>
    </source>
</evidence>
<dbReference type="InterPro" id="IPR022742">
    <property type="entry name" value="Hydrolase_4"/>
</dbReference>
<dbReference type="AlphaFoldDB" id="A0AAD7XGL7"/>
<dbReference type="InterPro" id="IPR051044">
    <property type="entry name" value="MAG_DAG_Lipase"/>
</dbReference>
<evidence type="ECO:0000313" key="3">
    <source>
        <dbReference type="Proteomes" id="UP001230188"/>
    </source>
</evidence>
<proteinExistence type="predicted"/>
<dbReference type="Gene3D" id="3.40.50.1820">
    <property type="entry name" value="alpha/beta hydrolase"/>
    <property type="match status" value="1"/>
</dbReference>
<gene>
    <name evidence="2" type="ORF">CTAYLR_007442</name>
</gene>